<dbReference type="GO" id="GO:0008254">
    <property type="term" value="F:3'-nucleotidase activity"/>
    <property type="evidence" value="ECO:0007669"/>
    <property type="project" value="TreeGrafter"/>
</dbReference>
<organism evidence="9 10">
    <name type="scientific">Raineyella antarctica</name>
    <dbReference type="NCBI Taxonomy" id="1577474"/>
    <lineage>
        <taxon>Bacteria</taxon>
        <taxon>Bacillati</taxon>
        <taxon>Actinomycetota</taxon>
        <taxon>Actinomycetes</taxon>
        <taxon>Propionibacteriales</taxon>
        <taxon>Propionibacteriaceae</taxon>
        <taxon>Raineyella</taxon>
    </lineage>
</organism>
<dbReference type="RefSeq" id="WP_092611599.1">
    <property type="nucleotide sequence ID" value="NZ_FMYF01000008.1"/>
</dbReference>
<dbReference type="GO" id="GO:0000166">
    <property type="term" value="F:nucleotide binding"/>
    <property type="evidence" value="ECO:0007669"/>
    <property type="project" value="UniProtKB-KW"/>
</dbReference>
<dbReference type="EMBL" id="FMYF01000008">
    <property type="protein sequence ID" value="SDB91411.1"/>
    <property type="molecule type" value="Genomic_DNA"/>
</dbReference>
<evidence type="ECO:0000256" key="3">
    <source>
        <dbReference type="ARBA" id="ARBA00012643"/>
    </source>
</evidence>
<dbReference type="Gene3D" id="3.40.1210.10">
    <property type="entry name" value="Survival protein SurE-like phosphatase/nucleotidase"/>
    <property type="match status" value="1"/>
</dbReference>
<evidence type="ECO:0000256" key="5">
    <source>
        <dbReference type="ARBA" id="ARBA00022723"/>
    </source>
</evidence>
<dbReference type="EC" id="3.1.3.5" evidence="3"/>
<sequence>MTPRDRAERPGRVLVTNDDGIDSPGLTVLVRAALARGHEVVVAAPAEQYSGASASLAGEEVDGRISLVHRDPPGLPPGVLSIGVRAAPALITFLAGYGAFGPPPRYVMSGVNLGANTGRATLHSGTVGAALSATTHGIRSMAVSIASGAPQHWDTAELVAGHALAWLEANDPGDGVLNVNVPDIAPDRLRGLRPAALASFGAVQAQVRRVGEEQVQVSYSAEEAREEPESDHYLLSRGWATVTLLRAPVAAVGGPPLPTFEGAAPAPSDDAPIAVDAARVMTSRAAPSAAGPREHA</sequence>
<dbReference type="Proteomes" id="UP000199086">
    <property type="component" value="Unassembled WGS sequence"/>
</dbReference>
<keyword evidence="4" id="KW-0963">Cytoplasm</keyword>
<evidence type="ECO:0000256" key="4">
    <source>
        <dbReference type="ARBA" id="ARBA00022490"/>
    </source>
</evidence>
<dbReference type="STRING" id="1577474.GA0111570_10865"/>
<dbReference type="GO" id="GO:0046872">
    <property type="term" value="F:metal ion binding"/>
    <property type="evidence" value="ECO:0007669"/>
    <property type="project" value="UniProtKB-KW"/>
</dbReference>
<name>A0A1G6HB35_9ACTN</name>
<evidence type="ECO:0000256" key="2">
    <source>
        <dbReference type="ARBA" id="ARBA00011062"/>
    </source>
</evidence>
<accession>A0A1G6HB35</accession>
<evidence type="ECO:0000259" key="8">
    <source>
        <dbReference type="Pfam" id="PF01975"/>
    </source>
</evidence>
<protein>
    <recommendedName>
        <fullName evidence="3">5'-nucleotidase</fullName>
        <ecNumber evidence="3">3.1.3.5</ecNumber>
    </recommendedName>
</protein>
<keyword evidence="5" id="KW-0479">Metal-binding</keyword>
<gene>
    <name evidence="9" type="ORF">GA0111570_10865</name>
</gene>
<comment type="catalytic activity">
    <reaction evidence="1">
        <text>a ribonucleoside 5'-phosphate + H2O = a ribonucleoside + phosphate</text>
        <dbReference type="Rhea" id="RHEA:12484"/>
        <dbReference type="ChEBI" id="CHEBI:15377"/>
        <dbReference type="ChEBI" id="CHEBI:18254"/>
        <dbReference type="ChEBI" id="CHEBI:43474"/>
        <dbReference type="ChEBI" id="CHEBI:58043"/>
        <dbReference type="EC" id="3.1.3.5"/>
    </reaction>
</comment>
<dbReference type="AlphaFoldDB" id="A0A1G6HB35"/>
<evidence type="ECO:0000256" key="1">
    <source>
        <dbReference type="ARBA" id="ARBA00000815"/>
    </source>
</evidence>
<dbReference type="OrthoDB" id="9780815at2"/>
<reference evidence="9 10" key="1">
    <citation type="submission" date="2016-06" db="EMBL/GenBank/DDBJ databases">
        <authorList>
            <person name="Olsen C.W."/>
            <person name="Carey S."/>
            <person name="Hinshaw L."/>
            <person name="Karasin A.I."/>
        </authorList>
    </citation>
    <scope>NUCLEOTIDE SEQUENCE [LARGE SCALE GENOMIC DNA]</scope>
    <source>
        <strain evidence="9 10">LZ-22</strain>
    </source>
</reference>
<dbReference type="InterPro" id="IPR002828">
    <property type="entry name" value="SurE-like_Pase/nucleotidase"/>
</dbReference>
<comment type="similarity">
    <text evidence="2">Belongs to the SurE nucleotidase family.</text>
</comment>
<evidence type="ECO:0000313" key="9">
    <source>
        <dbReference type="EMBL" id="SDB91411.1"/>
    </source>
</evidence>
<dbReference type="InterPro" id="IPR030048">
    <property type="entry name" value="SurE"/>
</dbReference>
<keyword evidence="7" id="KW-0378">Hydrolase</keyword>
<evidence type="ECO:0000313" key="10">
    <source>
        <dbReference type="Proteomes" id="UP000199086"/>
    </source>
</evidence>
<keyword evidence="10" id="KW-1185">Reference proteome</keyword>
<dbReference type="SUPFAM" id="SSF64167">
    <property type="entry name" value="SurE-like"/>
    <property type="match status" value="1"/>
</dbReference>
<keyword evidence="6" id="KW-0547">Nucleotide-binding</keyword>
<dbReference type="PANTHER" id="PTHR30457:SF12">
    <property type="entry name" value="5'_3'-NUCLEOTIDASE SURE"/>
    <property type="match status" value="1"/>
</dbReference>
<dbReference type="Pfam" id="PF01975">
    <property type="entry name" value="SurE"/>
    <property type="match status" value="1"/>
</dbReference>
<dbReference type="PANTHER" id="PTHR30457">
    <property type="entry name" value="5'-NUCLEOTIDASE SURE"/>
    <property type="match status" value="1"/>
</dbReference>
<evidence type="ECO:0000256" key="7">
    <source>
        <dbReference type="ARBA" id="ARBA00022801"/>
    </source>
</evidence>
<dbReference type="InterPro" id="IPR036523">
    <property type="entry name" value="SurE-like_sf"/>
</dbReference>
<dbReference type="GO" id="GO:0004309">
    <property type="term" value="F:exopolyphosphatase activity"/>
    <property type="evidence" value="ECO:0007669"/>
    <property type="project" value="TreeGrafter"/>
</dbReference>
<dbReference type="GO" id="GO:0008253">
    <property type="term" value="F:5'-nucleotidase activity"/>
    <property type="evidence" value="ECO:0007669"/>
    <property type="project" value="UniProtKB-EC"/>
</dbReference>
<evidence type="ECO:0000256" key="6">
    <source>
        <dbReference type="ARBA" id="ARBA00022741"/>
    </source>
</evidence>
<feature type="domain" description="Survival protein SurE-like phosphatase/nucleotidase" evidence="8">
    <location>
        <begin position="13"/>
        <end position="196"/>
    </location>
</feature>
<proteinExistence type="inferred from homology"/>